<sequence length="142" mass="16320">MSIEFSAWEARYLSLSELEYELRIRKLKPKSYHASKVKALDRAVAREVPVCVDPKYSLVTEIEAIEASLTSITTAIIELDEQVSADDINVCRIKSRLVHITQRIERFPPKPAEDGEQIVEEKKETWLANYLELVRFVRKGGD</sequence>
<proteinExistence type="predicted"/>
<evidence type="ECO:0000313" key="1">
    <source>
        <dbReference type="EMBL" id="KAJ3662676.1"/>
    </source>
</evidence>
<keyword evidence="2" id="KW-1185">Reference proteome</keyword>
<accession>A0AA38MN61</accession>
<organism evidence="1 2">
    <name type="scientific">Zophobas morio</name>
    <dbReference type="NCBI Taxonomy" id="2755281"/>
    <lineage>
        <taxon>Eukaryota</taxon>
        <taxon>Metazoa</taxon>
        <taxon>Ecdysozoa</taxon>
        <taxon>Arthropoda</taxon>
        <taxon>Hexapoda</taxon>
        <taxon>Insecta</taxon>
        <taxon>Pterygota</taxon>
        <taxon>Neoptera</taxon>
        <taxon>Endopterygota</taxon>
        <taxon>Coleoptera</taxon>
        <taxon>Polyphaga</taxon>
        <taxon>Cucujiformia</taxon>
        <taxon>Tenebrionidae</taxon>
        <taxon>Zophobas</taxon>
    </lineage>
</organism>
<dbReference type="EMBL" id="JALNTZ010000002">
    <property type="protein sequence ID" value="KAJ3662676.1"/>
    <property type="molecule type" value="Genomic_DNA"/>
</dbReference>
<protein>
    <submittedName>
        <fullName evidence="1">Uncharacterized protein</fullName>
    </submittedName>
</protein>
<reference evidence="1" key="1">
    <citation type="journal article" date="2023" name="G3 (Bethesda)">
        <title>Whole genome assemblies of Zophobas morio and Tenebrio molitor.</title>
        <authorList>
            <person name="Kaur S."/>
            <person name="Stinson S.A."/>
            <person name="diCenzo G.C."/>
        </authorList>
    </citation>
    <scope>NUCLEOTIDE SEQUENCE</scope>
    <source>
        <strain evidence="1">QUZm001</strain>
    </source>
</reference>
<evidence type="ECO:0000313" key="2">
    <source>
        <dbReference type="Proteomes" id="UP001168821"/>
    </source>
</evidence>
<name>A0AA38MN61_9CUCU</name>
<comment type="caution">
    <text evidence="1">The sequence shown here is derived from an EMBL/GenBank/DDBJ whole genome shotgun (WGS) entry which is preliminary data.</text>
</comment>
<dbReference type="AlphaFoldDB" id="A0AA38MN61"/>
<dbReference type="Proteomes" id="UP001168821">
    <property type="component" value="Unassembled WGS sequence"/>
</dbReference>
<gene>
    <name evidence="1" type="ORF">Zmor_007012</name>
</gene>